<reference evidence="2 3" key="1">
    <citation type="journal article" date="2019" name="Int. J. Syst. Evol. Microbiol.">
        <title>The Global Catalogue of Microorganisms (GCM) 10K type strain sequencing project: providing services to taxonomists for standard genome sequencing and annotation.</title>
        <authorList>
            <consortium name="The Broad Institute Genomics Platform"/>
            <consortium name="The Broad Institute Genome Sequencing Center for Infectious Disease"/>
            <person name="Wu L."/>
            <person name="Ma J."/>
        </authorList>
    </citation>
    <scope>NUCLEOTIDE SEQUENCE [LARGE SCALE GENOMIC DNA]</scope>
    <source>
        <strain evidence="2 3">JCM 1405</strain>
    </source>
</reference>
<sequence>MNSTTFLYKGKDNADIFAYKWLPEEGIEVKGIVQIAHGMAEYAGRYEHFAKALTDSGYIVYANDHRGHGNTAKGPEDLGFFAEKDGWDLIVEDVHLLSLIIKENHPQIPLFLFGHSMGSFITRSYIQRYKEELNGAILCGTGMKSKREIALGHAIASIQSKLIGKNKKSKLMDVLCFGKFSAQFYDKDTNFAWLTRDKEQVEKYVSDPLCGCICTTGFFCDLLTGLREVNDPNNIKKISKKLPVLIISGDGDPVGNNGKDIMKLFHLYKEVGIEDVSYKLYKEARHELLNETNKDEVIEDVINWLKIHGK</sequence>
<accession>A0ABN1J366</accession>
<proteinExistence type="predicted"/>
<gene>
    <name evidence="2" type="ORF">GCM10008905_25010</name>
</gene>
<feature type="domain" description="Serine aminopeptidase S33" evidence="1">
    <location>
        <begin position="28"/>
        <end position="293"/>
    </location>
</feature>
<dbReference type="InterPro" id="IPR022742">
    <property type="entry name" value="Hydrolase_4"/>
</dbReference>
<dbReference type="EMBL" id="BAAACF010000003">
    <property type="protein sequence ID" value="GAA0727420.1"/>
    <property type="molecule type" value="Genomic_DNA"/>
</dbReference>
<dbReference type="GO" id="GO:0016787">
    <property type="term" value="F:hydrolase activity"/>
    <property type="evidence" value="ECO:0007669"/>
    <property type="project" value="UniProtKB-KW"/>
</dbReference>
<name>A0ABN1J366_9CLOT</name>
<dbReference type="InterPro" id="IPR051044">
    <property type="entry name" value="MAG_DAG_Lipase"/>
</dbReference>
<dbReference type="PANTHER" id="PTHR11614">
    <property type="entry name" value="PHOSPHOLIPASE-RELATED"/>
    <property type="match status" value="1"/>
</dbReference>
<dbReference type="InterPro" id="IPR029058">
    <property type="entry name" value="AB_hydrolase_fold"/>
</dbReference>
<dbReference type="Proteomes" id="UP001500339">
    <property type="component" value="Unassembled WGS sequence"/>
</dbReference>
<evidence type="ECO:0000259" key="1">
    <source>
        <dbReference type="Pfam" id="PF12146"/>
    </source>
</evidence>
<keyword evidence="3" id="KW-1185">Reference proteome</keyword>
<evidence type="ECO:0000313" key="2">
    <source>
        <dbReference type="EMBL" id="GAA0727420.1"/>
    </source>
</evidence>
<dbReference type="RefSeq" id="WP_343770167.1">
    <property type="nucleotide sequence ID" value="NZ_BAAACF010000003.1"/>
</dbReference>
<comment type="caution">
    <text evidence="2">The sequence shown here is derived from an EMBL/GenBank/DDBJ whole genome shotgun (WGS) entry which is preliminary data.</text>
</comment>
<dbReference type="Pfam" id="PF12146">
    <property type="entry name" value="Hydrolase_4"/>
    <property type="match status" value="1"/>
</dbReference>
<evidence type="ECO:0000313" key="3">
    <source>
        <dbReference type="Proteomes" id="UP001500339"/>
    </source>
</evidence>
<protein>
    <submittedName>
        <fullName evidence="2">Alpha/beta hydrolase</fullName>
    </submittedName>
</protein>
<organism evidence="2 3">
    <name type="scientific">Clostridium malenominatum</name>
    <dbReference type="NCBI Taxonomy" id="1539"/>
    <lineage>
        <taxon>Bacteria</taxon>
        <taxon>Bacillati</taxon>
        <taxon>Bacillota</taxon>
        <taxon>Clostridia</taxon>
        <taxon>Eubacteriales</taxon>
        <taxon>Clostridiaceae</taxon>
        <taxon>Clostridium</taxon>
    </lineage>
</organism>
<dbReference type="SUPFAM" id="SSF53474">
    <property type="entry name" value="alpha/beta-Hydrolases"/>
    <property type="match status" value="1"/>
</dbReference>
<keyword evidence="2" id="KW-0378">Hydrolase</keyword>
<dbReference type="Gene3D" id="3.40.50.1820">
    <property type="entry name" value="alpha/beta hydrolase"/>
    <property type="match status" value="1"/>
</dbReference>